<feature type="region of interest" description="Disordered" evidence="1">
    <location>
        <begin position="1"/>
        <end position="86"/>
    </location>
</feature>
<dbReference type="GO" id="GO:0051015">
    <property type="term" value="F:actin filament binding"/>
    <property type="evidence" value="ECO:0007669"/>
    <property type="project" value="TreeGrafter"/>
</dbReference>
<dbReference type="GO" id="GO:0005096">
    <property type="term" value="F:GTPase activator activity"/>
    <property type="evidence" value="ECO:0007669"/>
    <property type="project" value="TreeGrafter"/>
</dbReference>
<dbReference type="GO" id="GO:0005516">
    <property type="term" value="F:calmodulin binding"/>
    <property type="evidence" value="ECO:0007669"/>
    <property type="project" value="TreeGrafter"/>
</dbReference>
<dbReference type="Proteomes" id="UP000765509">
    <property type="component" value="Unassembled WGS sequence"/>
</dbReference>
<dbReference type="Gene3D" id="1.10.506.10">
    <property type="entry name" value="GTPase Activation - p120gap, domain 1"/>
    <property type="match status" value="1"/>
</dbReference>
<evidence type="ECO:0000259" key="2">
    <source>
        <dbReference type="PROSITE" id="PS50021"/>
    </source>
</evidence>
<proteinExistence type="predicted"/>
<feature type="compositionally biased region" description="Basic and acidic residues" evidence="1">
    <location>
        <begin position="1"/>
        <end position="10"/>
    </location>
</feature>
<dbReference type="InterPro" id="IPR036872">
    <property type="entry name" value="CH_dom_sf"/>
</dbReference>
<evidence type="ECO:0000256" key="1">
    <source>
        <dbReference type="SAM" id="MobiDB-lite"/>
    </source>
</evidence>
<dbReference type="Gene3D" id="1.10.418.10">
    <property type="entry name" value="Calponin-like domain"/>
    <property type="match status" value="1"/>
</dbReference>
<dbReference type="Pfam" id="PF00612">
    <property type="entry name" value="IQ"/>
    <property type="match status" value="2"/>
</dbReference>
<reference evidence="3" key="1">
    <citation type="submission" date="2021-03" db="EMBL/GenBank/DDBJ databases">
        <title>Draft genome sequence of rust myrtle Austropuccinia psidii MF-1, a brazilian biotype.</title>
        <authorList>
            <person name="Quecine M.C."/>
            <person name="Pachon D.M.R."/>
            <person name="Bonatelli M.L."/>
            <person name="Correr F.H."/>
            <person name="Franceschini L.M."/>
            <person name="Leite T.F."/>
            <person name="Margarido G.R.A."/>
            <person name="Almeida C.A."/>
            <person name="Ferrarezi J.A."/>
            <person name="Labate C.A."/>
        </authorList>
    </citation>
    <scope>NUCLEOTIDE SEQUENCE</scope>
    <source>
        <strain evidence="3">MF-1</strain>
    </source>
</reference>
<dbReference type="GO" id="GO:1903479">
    <property type="term" value="P:mitotic actomyosin contractile ring assembly actin filament organization"/>
    <property type="evidence" value="ECO:0007669"/>
    <property type="project" value="TreeGrafter"/>
</dbReference>
<accession>A0A9Q3FG59</accession>
<dbReference type="EMBL" id="AVOT02041073">
    <property type="protein sequence ID" value="MBW0536342.1"/>
    <property type="molecule type" value="Genomic_DNA"/>
</dbReference>
<dbReference type="OrthoDB" id="775356at2759"/>
<dbReference type="AlphaFoldDB" id="A0A9Q3FG59"/>
<dbReference type="SMART" id="SM00015">
    <property type="entry name" value="IQ"/>
    <property type="match status" value="8"/>
</dbReference>
<comment type="caution">
    <text evidence="3">The sequence shown here is derived from an EMBL/GenBank/DDBJ whole genome shotgun (WGS) entry which is preliminary data.</text>
</comment>
<dbReference type="PANTHER" id="PTHR14149:SF14">
    <property type="entry name" value="CALPONIN-HOMOLOGY (CH) DOMAIN-CONTAINING PROTEIN"/>
    <property type="match status" value="1"/>
</dbReference>
<feature type="region of interest" description="Disordered" evidence="1">
    <location>
        <begin position="141"/>
        <end position="168"/>
    </location>
</feature>
<dbReference type="SUPFAM" id="SSF47576">
    <property type="entry name" value="Calponin-homology domain, CH-domain"/>
    <property type="match status" value="1"/>
</dbReference>
<dbReference type="SMART" id="SM00033">
    <property type="entry name" value="CH"/>
    <property type="match status" value="1"/>
</dbReference>
<dbReference type="InterPro" id="IPR001715">
    <property type="entry name" value="CH_dom"/>
</dbReference>
<dbReference type="InterPro" id="IPR000048">
    <property type="entry name" value="IQ_motif_EF-hand-BS"/>
</dbReference>
<dbReference type="InterPro" id="IPR008936">
    <property type="entry name" value="Rho_GTPase_activation_prot"/>
</dbReference>
<gene>
    <name evidence="3" type="ORF">O181_076057</name>
</gene>
<dbReference type="PROSITE" id="PS50096">
    <property type="entry name" value="IQ"/>
    <property type="match status" value="5"/>
</dbReference>
<dbReference type="CDD" id="cd21206">
    <property type="entry name" value="CH_IQGAP"/>
    <property type="match status" value="1"/>
</dbReference>
<dbReference type="PROSITE" id="PS50021">
    <property type="entry name" value="CH"/>
    <property type="match status" value="1"/>
</dbReference>
<dbReference type="Pfam" id="PF00307">
    <property type="entry name" value="CH"/>
    <property type="match status" value="1"/>
</dbReference>
<feature type="compositionally biased region" description="Polar residues" evidence="1">
    <location>
        <begin position="141"/>
        <end position="159"/>
    </location>
</feature>
<feature type="domain" description="Calponin-homology (CH)" evidence="2">
    <location>
        <begin position="305"/>
        <end position="414"/>
    </location>
</feature>
<feature type="compositionally biased region" description="Polar residues" evidence="1">
    <location>
        <begin position="11"/>
        <end position="79"/>
    </location>
</feature>
<evidence type="ECO:0000313" key="4">
    <source>
        <dbReference type="Proteomes" id="UP000765509"/>
    </source>
</evidence>
<organism evidence="3 4">
    <name type="scientific">Austropuccinia psidii MF-1</name>
    <dbReference type="NCBI Taxonomy" id="1389203"/>
    <lineage>
        <taxon>Eukaryota</taxon>
        <taxon>Fungi</taxon>
        <taxon>Dikarya</taxon>
        <taxon>Basidiomycota</taxon>
        <taxon>Pucciniomycotina</taxon>
        <taxon>Pucciniomycetes</taxon>
        <taxon>Pucciniales</taxon>
        <taxon>Sphaerophragmiaceae</taxon>
        <taxon>Austropuccinia</taxon>
    </lineage>
</organism>
<protein>
    <recommendedName>
        <fullName evidence="2">Calponin-homology (CH) domain-containing protein</fullName>
    </recommendedName>
</protein>
<keyword evidence="4" id="KW-1185">Reference proteome</keyword>
<feature type="region of interest" description="Disordered" evidence="1">
    <location>
        <begin position="202"/>
        <end position="223"/>
    </location>
</feature>
<dbReference type="PANTHER" id="PTHR14149">
    <property type="entry name" value="RAS GTPASE-ACTIVATING PROTEIN WITH IQ MOTIF"/>
    <property type="match status" value="1"/>
</dbReference>
<name>A0A9Q3FG59_9BASI</name>
<sequence length="1102" mass="125681">MSKDNNHDPKNSSNLTSNSFRYQQHQQIPTNSLASRLSNRQTNSPSSFQSNPNLNHQTNLPIQSNSNSPSIAKRSSNPPQIFYPPKTDFDAIKGRFGLNLSSANRSNLNSSLSSYRRDQPAISHQKWSSISDLSSSNSFSTPYSASSLMSNGSTPLERSSSAHRRRPLSVIDPSVKINSFYHHHSSKSIDQKPLERLPENSFERSNFHSRRTHSSNPTHPEADQLIPVGQVEDVIGLQGRLRLSKDLPSSPVSSSRVIGGLKLLESQRHLLQAYEYLCHVGEAKDWLEAVLAMDSVQHSLTPASSVLPSPLLNSPTSSTIDGLHHLSVTEFEQTLRDGVILATLARRFTGFEGVPRIFIHPKLQYRHSDNINYFFQFVRGIGLPELFIFELVDLYNAKNLPKVIYCIHVLSHLLAKKGMAEQIGNLVGKLEFSNDQLEQTNAGLIGKSMPNFGDINKELAKECKEEFEPEIESEPDRILRELQALIPEIIGLQSQLRGYLARFDYYSLLADLTDNFPVFIAFQAAVRGYLQRASRARLSAKLSTNLRFITQFQAVLRGIRCRRKCRAALKLRRELDIWAVALQATIRSRLSHRRFSKLNMVLGKLDFLWSALQAHARGALVRAHTQKVQASVNKCERAFIGVQALVRARLMSQEIQERKKRLESLDVSNSVIGLQAHIRGLLERRRFFEPIHQLDIHEQAMVKFQGLIRTKLVQERLRKTVFDLMASEQHVARFQSASRGALSRRALFKFIQELQECVPSIIDFQALCRATLVRRACAQKAKALNKVEVTRGVGGLQAFVRAGLIRKKIVNQKKELDFIQPDVVGIQAQCRGVLARLDWGVWFEHIRSSVPVAIFLQSLTRGFLVRREFFERLMHYHDQVHKVIKVQSIYRARQQASQYKALTRGTNVPMSAIKSFLHLLSDSDLDYEEEIAISKLRTDVVRLIRDNQQLDIHVNELDTKIALLVKNKITLDDVQRASGGGRRRKDILYRNSILAAANDPFASVNVLDKSAKRKLELYQQFFYLLQTKPEYLARLFFLIKAQEEKVKKILEGVVLTLFGYAQMRREEFLLLKLFQVRAYVISFFGPSRKFIFIKDLKVRFIY</sequence>
<dbReference type="GO" id="GO:0110085">
    <property type="term" value="C:mitotic actomyosin contractile ring"/>
    <property type="evidence" value="ECO:0007669"/>
    <property type="project" value="TreeGrafter"/>
</dbReference>
<evidence type="ECO:0000313" key="3">
    <source>
        <dbReference type="EMBL" id="MBW0536342.1"/>
    </source>
</evidence>